<dbReference type="GO" id="GO:0032259">
    <property type="term" value="P:methylation"/>
    <property type="evidence" value="ECO:0007669"/>
    <property type="project" value="UniProtKB-KW"/>
</dbReference>
<dbReference type="Proteomes" id="UP000199656">
    <property type="component" value="Unassembled WGS sequence"/>
</dbReference>
<evidence type="ECO:0000313" key="3">
    <source>
        <dbReference type="Proteomes" id="UP000199656"/>
    </source>
</evidence>
<organism evidence="2 3">
    <name type="scientific">Chitinophaga terrae</name>
    <name type="common">ex Kim and Jung 2007</name>
    <dbReference type="NCBI Taxonomy" id="408074"/>
    <lineage>
        <taxon>Bacteria</taxon>
        <taxon>Pseudomonadati</taxon>
        <taxon>Bacteroidota</taxon>
        <taxon>Chitinophagia</taxon>
        <taxon>Chitinophagales</taxon>
        <taxon>Chitinophagaceae</taxon>
        <taxon>Chitinophaga</taxon>
    </lineage>
</organism>
<sequence length="269" mass="30696">MEDINIYFLANQKLWNNKVDVHVASDFYNVERFKAGGTSLNAVELQEVGDVSGKTLLHLQCHFGMDTISWARKGAITTGLDFSDKAISQANQLAKELQVNSRFVCANVYDTDLYIREQFDIVFTSYGTIGWLPDLKKWANVIAERLKPGAMFYIVDFHPIVWMFDNMFTHIQYPYFNEGKPFEEVSSGTYADRSADLHDTEYGWNHSISDILNSLIEAGLTIEFFNEHKSSPYHSFRTMTEVEPGSFQITGLENKIPLLFSLKATKPTN</sequence>
<dbReference type="GO" id="GO:0008168">
    <property type="term" value="F:methyltransferase activity"/>
    <property type="evidence" value="ECO:0007669"/>
    <property type="project" value="UniProtKB-KW"/>
</dbReference>
<dbReference type="SUPFAM" id="SSF53335">
    <property type="entry name" value="S-adenosyl-L-methionine-dependent methyltransferases"/>
    <property type="match status" value="1"/>
</dbReference>
<proteinExistence type="predicted"/>
<evidence type="ECO:0000313" key="2">
    <source>
        <dbReference type="EMBL" id="SEB03259.1"/>
    </source>
</evidence>
<dbReference type="OrthoDB" id="8385759at2"/>
<dbReference type="Pfam" id="PF13649">
    <property type="entry name" value="Methyltransf_25"/>
    <property type="match status" value="1"/>
</dbReference>
<name>A0A1H4G101_9BACT</name>
<gene>
    <name evidence="2" type="ORF">SAMN05660909_04851</name>
</gene>
<protein>
    <submittedName>
        <fullName evidence="2">Methyltransferase domain-containing protein</fullName>
    </submittedName>
</protein>
<dbReference type="Gene3D" id="3.40.50.150">
    <property type="entry name" value="Vaccinia Virus protein VP39"/>
    <property type="match status" value="1"/>
</dbReference>
<accession>A0A1H4G101</accession>
<dbReference type="EMBL" id="FNRL01000031">
    <property type="protein sequence ID" value="SEB03259.1"/>
    <property type="molecule type" value="Genomic_DNA"/>
</dbReference>
<feature type="domain" description="Methyltransferase" evidence="1">
    <location>
        <begin position="57"/>
        <end position="149"/>
    </location>
</feature>
<keyword evidence="3" id="KW-1185">Reference proteome</keyword>
<dbReference type="RefSeq" id="WP_089765000.1">
    <property type="nucleotide sequence ID" value="NZ_BKAT01000053.1"/>
</dbReference>
<keyword evidence="2" id="KW-0808">Transferase</keyword>
<keyword evidence="2" id="KW-0489">Methyltransferase</keyword>
<dbReference type="InterPro" id="IPR041698">
    <property type="entry name" value="Methyltransf_25"/>
</dbReference>
<reference evidence="3" key="1">
    <citation type="submission" date="2016-10" db="EMBL/GenBank/DDBJ databases">
        <authorList>
            <person name="Varghese N."/>
            <person name="Submissions S."/>
        </authorList>
    </citation>
    <scope>NUCLEOTIDE SEQUENCE [LARGE SCALE GENOMIC DNA]</scope>
    <source>
        <strain evidence="3">DSM 23920</strain>
    </source>
</reference>
<dbReference type="AlphaFoldDB" id="A0A1H4G101"/>
<dbReference type="InterPro" id="IPR029063">
    <property type="entry name" value="SAM-dependent_MTases_sf"/>
</dbReference>
<dbReference type="STRING" id="408074.SAMN05660909_04851"/>
<dbReference type="CDD" id="cd02440">
    <property type="entry name" value="AdoMet_MTases"/>
    <property type="match status" value="1"/>
</dbReference>
<evidence type="ECO:0000259" key="1">
    <source>
        <dbReference type="Pfam" id="PF13649"/>
    </source>
</evidence>